<evidence type="ECO:0000259" key="2">
    <source>
        <dbReference type="Pfam" id="PF13579"/>
    </source>
</evidence>
<feature type="domain" description="Glycosyltransferase subfamily 4-like N-terminal" evidence="2">
    <location>
        <begin position="16"/>
        <end position="193"/>
    </location>
</feature>
<keyword evidence="3" id="KW-0808">Transferase</keyword>
<dbReference type="Gene3D" id="3.40.50.2000">
    <property type="entry name" value="Glycogen Phosphorylase B"/>
    <property type="match status" value="2"/>
</dbReference>
<evidence type="ECO:0000259" key="1">
    <source>
        <dbReference type="Pfam" id="PF00534"/>
    </source>
</evidence>
<sequence>MKILHILDHSLPLHSGYTFRSQSIFEAQRNMGYEPVVLTTPKQEENWKGDSTGKDVINGFHYYRSGKVEGRAWPVLYEAKHMVKTYRRIMEILKREEIGLIHAHSPSLNGIPALIAGKKTKTPVVYEIRAFWEDAAVDHGAYKEGAFKYRLTKYIETKVCKKAGHVAILCNGLKKDLEERGIAGDKITPVFNGVNPDDFAPCKPDEEYGKKWGVEGKKVIGFIGSFYRYEGLDLLVKAFGKLSRHDDGCVLLLVGGGEMEAELRALARQMGIEDRVIMPGRVPHERVAGVYAMVDVLVYPRYPMRLTELVTPLKPLEAMAMGKALIASDVGGHRELISDGETGVMFPAGDLDGLVAALGRVLSDEHLAATLQHQGKTWVSRAHTWAKTTSVYRDIYDAQVHVG</sequence>
<proteinExistence type="predicted"/>
<dbReference type="GO" id="GO:0016758">
    <property type="term" value="F:hexosyltransferase activity"/>
    <property type="evidence" value="ECO:0007669"/>
    <property type="project" value="TreeGrafter"/>
</dbReference>
<organism evidence="3 4">
    <name type="scientific">Desulfoluna butyratoxydans</name>
    <dbReference type="NCBI Taxonomy" id="231438"/>
    <lineage>
        <taxon>Bacteria</taxon>
        <taxon>Pseudomonadati</taxon>
        <taxon>Thermodesulfobacteriota</taxon>
        <taxon>Desulfobacteria</taxon>
        <taxon>Desulfobacterales</taxon>
        <taxon>Desulfolunaceae</taxon>
        <taxon>Desulfoluna</taxon>
    </lineage>
</organism>
<dbReference type="NCBIfam" id="TIGR04063">
    <property type="entry name" value="stp3"/>
    <property type="match status" value="1"/>
</dbReference>
<dbReference type="InterPro" id="IPR024004">
    <property type="entry name" value="PEP-CTERM/XrtA_GlycosylTrfase"/>
</dbReference>
<keyword evidence="4" id="KW-1185">Reference proteome</keyword>
<dbReference type="Proteomes" id="UP000507962">
    <property type="component" value="Unassembled WGS sequence"/>
</dbReference>
<dbReference type="InterPro" id="IPR028098">
    <property type="entry name" value="Glyco_trans_4-like_N"/>
</dbReference>
<dbReference type="AlphaFoldDB" id="A0A4U8YKF2"/>
<dbReference type="EMBL" id="CAADHO010000003">
    <property type="protein sequence ID" value="VFQ44335.1"/>
    <property type="molecule type" value="Genomic_DNA"/>
</dbReference>
<accession>A0A4U8YKF2</accession>
<feature type="domain" description="Glycosyl transferase family 1" evidence="1">
    <location>
        <begin position="207"/>
        <end position="377"/>
    </location>
</feature>
<name>A0A4U8YKF2_9BACT</name>
<dbReference type="CDD" id="cd03794">
    <property type="entry name" value="GT4_WbuB-like"/>
    <property type="match status" value="1"/>
</dbReference>
<dbReference type="PANTHER" id="PTHR45947">
    <property type="entry name" value="SULFOQUINOVOSYL TRANSFERASE SQD2"/>
    <property type="match status" value="1"/>
</dbReference>
<dbReference type="SUPFAM" id="SSF53756">
    <property type="entry name" value="UDP-Glycosyltransferase/glycogen phosphorylase"/>
    <property type="match status" value="1"/>
</dbReference>
<evidence type="ECO:0000313" key="4">
    <source>
        <dbReference type="Proteomes" id="UP000507962"/>
    </source>
</evidence>
<dbReference type="Pfam" id="PF00534">
    <property type="entry name" value="Glycos_transf_1"/>
    <property type="match status" value="1"/>
</dbReference>
<dbReference type="PANTHER" id="PTHR45947:SF3">
    <property type="entry name" value="SULFOQUINOVOSYL TRANSFERASE SQD2"/>
    <property type="match status" value="1"/>
</dbReference>
<dbReference type="InterPro" id="IPR001296">
    <property type="entry name" value="Glyco_trans_1"/>
</dbReference>
<dbReference type="RefSeq" id="WP_180139629.1">
    <property type="nucleotide sequence ID" value="NZ_CAADHO010000003.1"/>
</dbReference>
<reference evidence="3 4" key="1">
    <citation type="submission" date="2019-03" db="EMBL/GenBank/DDBJ databases">
        <authorList>
            <person name="Nijsse B."/>
        </authorList>
    </citation>
    <scope>NUCLEOTIDE SEQUENCE [LARGE SCALE GENOMIC DNA]</scope>
    <source>
        <strain evidence="3">Desulfoluna butyratoxydans MSL71</strain>
    </source>
</reference>
<dbReference type="InterPro" id="IPR050194">
    <property type="entry name" value="Glycosyltransferase_grp1"/>
</dbReference>
<gene>
    <name evidence="3" type="ORF">MSL71_19810</name>
</gene>
<protein>
    <submittedName>
        <fullName evidence="3">Glycosyl transferases group 1</fullName>
    </submittedName>
</protein>
<dbReference type="Pfam" id="PF13579">
    <property type="entry name" value="Glyco_trans_4_4"/>
    <property type="match status" value="1"/>
</dbReference>
<evidence type="ECO:0000313" key="3">
    <source>
        <dbReference type="EMBL" id="VFQ44335.1"/>
    </source>
</evidence>